<dbReference type="STRING" id="2903.R1DM16"/>
<reference evidence="8" key="1">
    <citation type="journal article" date="2013" name="Nature">
        <title>Pan genome of the phytoplankton Emiliania underpins its global distribution.</title>
        <authorList>
            <person name="Read B.A."/>
            <person name="Kegel J."/>
            <person name="Klute M.J."/>
            <person name="Kuo A."/>
            <person name="Lefebvre S.C."/>
            <person name="Maumus F."/>
            <person name="Mayer C."/>
            <person name="Miller J."/>
            <person name="Monier A."/>
            <person name="Salamov A."/>
            <person name="Young J."/>
            <person name="Aguilar M."/>
            <person name="Claverie J.M."/>
            <person name="Frickenhaus S."/>
            <person name="Gonzalez K."/>
            <person name="Herman E.K."/>
            <person name="Lin Y.C."/>
            <person name="Napier J."/>
            <person name="Ogata H."/>
            <person name="Sarno A.F."/>
            <person name="Shmutz J."/>
            <person name="Schroeder D."/>
            <person name="de Vargas C."/>
            <person name="Verret F."/>
            <person name="von Dassow P."/>
            <person name="Valentin K."/>
            <person name="Van de Peer Y."/>
            <person name="Wheeler G."/>
            <person name="Dacks J.B."/>
            <person name="Delwiche C.F."/>
            <person name="Dyhrman S.T."/>
            <person name="Glockner G."/>
            <person name="John U."/>
            <person name="Richards T."/>
            <person name="Worden A.Z."/>
            <person name="Zhang X."/>
            <person name="Grigoriev I.V."/>
            <person name="Allen A.E."/>
            <person name="Bidle K."/>
            <person name="Borodovsky M."/>
            <person name="Bowler C."/>
            <person name="Brownlee C."/>
            <person name="Cock J.M."/>
            <person name="Elias M."/>
            <person name="Gladyshev V.N."/>
            <person name="Groth M."/>
            <person name="Guda C."/>
            <person name="Hadaegh A."/>
            <person name="Iglesias-Rodriguez M.D."/>
            <person name="Jenkins J."/>
            <person name="Jones B.M."/>
            <person name="Lawson T."/>
            <person name="Leese F."/>
            <person name="Lindquist E."/>
            <person name="Lobanov A."/>
            <person name="Lomsadze A."/>
            <person name="Malik S.B."/>
            <person name="Marsh M.E."/>
            <person name="Mackinder L."/>
            <person name="Mock T."/>
            <person name="Mueller-Roeber B."/>
            <person name="Pagarete A."/>
            <person name="Parker M."/>
            <person name="Probert I."/>
            <person name="Quesneville H."/>
            <person name="Raines C."/>
            <person name="Rensing S.A."/>
            <person name="Riano-Pachon D.M."/>
            <person name="Richier S."/>
            <person name="Rokitta S."/>
            <person name="Shiraiwa Y."/>
            <person name="Soanes D.M."/>
            <person name="van der Giezen M."/>
            <person name="Wahlund T.M."/>
            <person name="Williams B."/>
            <person name="Wilson W."/>
            <person name="Wolfe G."/>
            <person name="Wurch L.L."/>
        </authorList>
    </citation>
    <scope>NUCLEOTIDE SEQUENCE</scope>
</reference>
<dbReference type="Gene3D" id="3.40.50.300">
    <property type="entry name" value="P-loop containing nucleotide triphosphate hydrolases"/>
    <property type="match status" value="1"/>
</dbReference>
<dbReference type="GO" id="GO:0003677">
    <property type="term" value="F:DNA binding"/>
    <property type="evidence" value="ECO:0007669"/>
    <property type="project" value="UniProtKB-UniRule"/>
</dbReference>
<proteinExistence type="inferred from homology"/>
<dbReference type="GO" id="GO:0042393">
    <property type="term" value="F:histone binding"/>
    <property type="evidence" value="ECO:0007669"/>
    <property type="project" value="TreeGrafter"/>
</dbReference>
<comment type="function">
    <text evidence="5">ATPase component of the INO80 complex which remodels chromatin by shifting nucleosomes and is involved in DNA repair.</text>
</comment>
<dbReference type="GO" id="GO:0031011">
    <property type="term" value="C:Ino80 complex"/>
    <property type="evidence" value="ECO:0007669"/>
    <property type="project" value="UniProtKB-UniRule"/>
</dbReference>
<dbReference type="Proteomes" id="UP000013827">
    <property type="component" value="Unassembled WGS sequence"/>
</dbReference>
<dbReference type="InterPro" id="IPR001650">
    <property type="entry name" value="Helicase_C-like"/>
</dbReference>
<comment type="subcellular location">
    <subcellularLocation>
        <location evidence="1 5">Nucleus</location>
    </subcellularLocation>
</comment>
<evidence type="ECO:0000256" key="4">
    <source>
        <dbReference type="ARBA" id="ARBA00022840"/>
    </source>
</evidence>
<evidence type="ECO:0000313" key="8">
    <source>
        <dbReference type="Proteomes" id="UP000013827"/>
    </source>
</evidence>
<keyword evidence="2" id="KW-0547">Nucleotide-binding</keyword>
<evidence type="ECO:0000313" key="7">
    <source>
        <dbReference type="EnsemblProtists" id="EOD36558"/>
    </source>
</evidence>
<reference evidence="7" key="2">
    <citation type="submission" date="2024-10" db="UniProtKB">
        <authorList>
            <consortium name="EnsemblProtists"/>
        </authorList>
    </citation>
    <scope>IDENTIFICATION</scope>
</reference>
<feature type="domain" description="Helicase C-terminal" evidence="6">
    <location>
        <begin position="1"/>
        <end position="68"/>
    </location>
</feature>
<dbReference type="PANTHER" id="PTHR45685:SF2">
    <property type="entry name" value="CHROMATIN-REMODELING ATPASE INO80"/>
    <property type="match status" value="1"/>
</dbReference>
<dbReference type="eggNOG" id="KOG0385">
    <property type="taxonomic scope" value="Eukaryota"/>
</dbReference>
<dbReference type="Pfam" id="PF00271">
    <property type="entry name" value="Helicase_C"/>
    <property type="match status" value="1"/>
</dbReference>
<name>A0A0D3KLC3_EMIH1</name>
<dbReference type="GO" id="GO:0016887">
    <property type="term" value="F:ATP hydrolysis activity"/>
    <property type="evidence" value="ECO:0007669"/>
    <property type="project" value="TreeGrafter"/>
</dbReference>
<evidence type="ECO:0000256" key="3">
    <source>
        <dbReference type="ARBA" id="ARBA00022801"/>
    </source>
</evidence>
<keyword evidence="3 5" id="KW-0378">Hydrolase</keyword>
<dbReference type="SUPFAM" id="SSF52540">
    <property type="entry name" value="P-loop containing nucleoside triphosphate hydrolases"/>
    <property type="match status" value="1"/>
</dbReference>
<dbReference type="GO" id="GO:0006281">
    <property type="term" value="P:DNA repair"/>
    <property type="evidence" value="ECO:0007669"/>
    <property type="project" value="UniProtKB-UniRule"/>
</dbReference>
<dbReference type="InterPro" id="IPR027417">
    <property type="entry name" value="P-loop_NTPase"/>
</dbReference>
<evidence type="ECO:0000259" key="6">
    <source>
        <dbReference type="PROSITE" id="PS51194"/>
    </source>
</evidence>
<dbReference type="GO" id="GO:0005524">
    <property type="term" value="F:ATP binding"/>
    <property type="evidence" value="ECO:0007669"/>
    <property type="project" value="UniProtKB-UniRule"/>
</dbReference>
<evidence type="ECO:0000256" key="1">
    <source>
        <dbReference type="ARBA" id="ARBA00004123"/>
    </source>
</evidence>
<dbReference type="PROSITE" id="PS51194">
    <property type="entry name" value="HELICASE_CTER"/>
    <property type="match status" value="1"/>
</dbReference>
<keyword evidence="4 5" id="KW-0067">ATP-binding</keyword>
<comment type="domain">
    <text evidence="5">The DBINO region is involved in binding to DNA.</text>
</comment>
<dbReference type="CDD" id="cd18793">
    <property type="entry name" value="SF2_C_SNF"/>
    <property type="match status" value="1"/>
</dbReference>
<evidence type="ECO:0000256" key="5">
    <source>
        <dbReference type="RuleBase" id="RU368001"/>
    </source>
</evidence>
<dbReference type="KEGG" id="ehx:EMIHUDRAFT_59879"/>
<sequence length="68" mass="7610">RAGGLGINLTGADTVVLYDSDWNPQADTAGRWAQDRAHRIGQTRPVTVYRLLMEGTLEEKVVERAERK</sequence>
<keyword evidence="5" id="KW-0234">DNA repair</keyword>
<dbReference type="InterPro" id="IPR049730">
    <property type="entry name" value="SNF2/RAD54-like_C"/>
</dbReference>
<dbReference type="GeneID" id="17281828"/>
<dbReference type="EnsemblProtists" id="EOD36558">
    <property type="protein sequence ID" value="EOD36558"/>
    <property type="gene ID" value="EMIHUDRAFT_59879"/>
</dbReference>
<comment type="catalytic activity">
    <reaction evidence="5">
        <text>ATP + H2O = ADP + phosphate + H(+)</text>
        <dbReference type="Rhea" id="RHEA:13065"/>
        <dbReference type="ChEBI" id="CHEBI:15377"/>
        <dbReference type="ChEBI" id="CHEBI:15378"/>
        <dbReference type="ChEBI" id="CHEBI:30616"/>
        <dbReference type="ChEBI" id="CHEBI:43474"/>
        <dbReference type="ChEBI" id="CHEBI:456216"/>
    </reaction>
</comment>
<comment type="similarity">
    <text evidence="5">Belongs to the SNF2/RAD54 helicase family.</text>
</comment>
<keyword evidence="5" id="KW-0227">DNA damage</keyword>
<dbReference type="AlphaFoldDB" id="A0A0D3KLC3"/>
<evidence type="ECO:0000256" key="2">
    <source>
        <dbReference type="ARBA" id="ARBA00022741"/>
    </source>
</evidence>
<dbReference type="PANTHER" id="PTHR45685">
    <property type="entry name" value="HELICASE SRCAP-RELATED"/>
    <property type="match status" value="1"/>
</dbReference>
<dbReference type="HOGENOM" id="CLU_000315_30_4_1"/>
<dbReference type="EC" id="3.6.4.-" evidence="5"/>
<dbReference type="PaxDb" id="2903-EOD36558"/>
<dbReference type="GO" id="GO:0006338">
    <property type="term" value="P:chromatin remodeling"/>
    <property type="evidence" value="ECO:0007669"/>
    <property type="project" value="UniProtKB-UniRule"/>
</dbReference>
<dbReference type="InterPro" id="IPR050520">
    <property type="entry name" value="INO80/SWR1_helicase"/>
</dbReference>
<organism evidence="7 8">
    <name type="scientific">Emiliania huxleyi (strain CCMP1516)</name>
    <dbReference type="NCBI Taxonomy" id="280463"/>
    <lineage>
        <taxon>Eukaryota</taxon>
        <taxon>Haptista</taxon>
        <taxon>Haptophyta</taxon>
        <taxon>Prymnesiophyceae</taxon>
        <taxon>Isochrysidales</taxon>
        <taxon>Noelaerhabdaceae</taxon>
        <taxon>Emiliania</taxon>
    </lineage>
</organism>
<comment type="subunit">
    <text evidence="5">Component of the INO80 chromatin-remodeling complex.</text>
</comment>
<protein>
    <recommendedName>
        <fullName evidence="5">Chromatin-remodeling ATPase INO80</fullName>
        <ecNumber evidence="5">3.6.4.-</ecNumber>
    </recommendedName>
</protein>
<keyword evidence="5" id="KW-0238">DNA-binding</keyword>
<dbReference type="RefSeq" id="XP_005788987.1">
    <property type="nucleotide sequence ID" value="XM_005788930.1"/>
</dbReference>
<keyword evidence="8" id="KW-1185">Reference proteome</keyword>
<accession>A0A0D3KLC3</accession>